<evidence type="ECO:0000256" key="3">
    <source>
        <dbReference type="ARBA" id="ARBA00022676"/>
    </source>
</evidence>
<dbReference type="SUPFAM" id="SSF53448">
    <property type="entry name" value="Nucleotide-diphospho-sugar transferases"/>
    <property type="match status" value="1"/>
</dbReference>
<keyword evidence="5" id="KW-0472">Membrane</keyword>
<evidence type="ECO:0000313" key="11">
    <source>
        <dbReference type="EMBL" id="MCT7657361.1"/>
    </source>
</evidence>
<evidence type="ECO:0000313" key="12">
    <source>
        <dbReference type="Proteomes" id="UP001206639"/>
    </source>
</evidence>
<sequence>MTSDGSIEVIIPARNMADHLPAILRPLLEQLTDRDRVTVADDASNDATGQVAGALGAKVVTVPESRGPYYARQVAASTSAAGILIFTDGRCRPLPGWLEAHRELQSRPGVALSCTNVRTISGQTLAARVAARQQPFHLRGMVGVPGRPDYFPTANLGIDRIAFEKVGGFRAMRSGGDADICWRIQEQSLGTMAADARVLMEWEPRTTLRELASQWKRYGGSTAYLEWVYGEYSPRPFGTDASLRIKLRAAMQQWRERFRGRPSEILAVAAMDGAFTYGYMAGKLKSREFAAPVPYEAGAG</sequence>
<keyword evidence="12" id="KW-1185">Reference proteome</keyword>
<comment type="similarity">
    <text evidence="8">Belongs to the glycosyltransferase 2 family. CrtQ subfamily.</text>
</comment>
<keyword evidence="3 11" id="KW-0328">Glycosyltransferase</keyword>
<organism evidence="11 12">
    <name type="scientific">Mycobacterium deserti</name>
    <dbReference type="NCBI Taxonomy" id="2978347"/>
    <lineage>
        <taxon>Bacteria</taxon>
        <taxon>Bacillati</taxon>
        <taxon>Actinomycetota</taxon>
        <taxon>Actinomycetes</taxon>
        <taxon>Mycobacteriales</taxon>
        <taxon>Mycobacteriaceae</taxon>
        <taxon>Mycobacterium</taxon>
    </lineage>
</organism>
<dbReference type="RefSeq" id="WP_260991416.1">
    <property type="nucleotide sequence ID" value="NZ_JAODWD010000001.1"/>
</dbReference>
<proteinExistence type="inferred from homology"/>
<keyword evidence="4 11" id="KW-0808">Transferase</keyword>
<keyword evidence="2" id="KW-1003">Cell membrane</keyword>
<dbReference type="InterPro" id="IPR029044">
    <property type="entry name" value="Nucleotide-diphossugar_trans"/>
</dbReference>
<evidence type="ECO:0000256" key="1">
    <source>
        <dbReference type="ARBA" id="ARBA00004236"/>
    </source>
</evidence>
<comment type="subcellular location">
    <subcellularLocation>
        <location evidence="1">Cell membrane</location>
    </subcellularLocation>
</comment>
<evidence type="ECO:0000259" key="10">
    <source>
        <dbReference type="Pfam" id="PF00535"/>
    </source>
</evidence>
<evidence type="ECO:0000256" key="7">
    <source>
        <dbReference type="ARBA" id="ARBA00037904"/>
    </source>
</evidence>
<dbReference type="EMBL" id="JAODWD010000001">
    <property type="protein sequence ID" value="MCT7657361.1"/>
    <property type="molecule type" value="Genomic_DNA"/>
</dbReference>
<name>A0ABT2M8P1_9MYCO</name>
<protein>
    <recommendedName>
        <fullName evidence="9">4,4'-diaponeurosporenoate glycosyltransferase</fullName>
    </recommendedName>
</protein>
<gene>
    <name evidence="11" type="ORF">N4S67_02865</name>
</gene>
<dbReference type="InterPro" id="IPR001173">
    <property type="entry name" value="Glyco_trans_2-like"/>
</dbReference>
<comment type="function">
    <text evidence="6">Catalyzes the glycosylation of 4,4'-diaponeurosporenoate, i.e. the esterification of glucose at the C1'' position with the carboxyl group of 4,4'-diaponeurosporenic acid, to form glycosyl-4,4'-diaponeurosporenoate. This is a step in the biosynthesis of staphyloxanthin, an orange pigment present in most staphylococci strains.</text>
</comment>
<feature type="domain" description="Glycosyltransferase 2-like" evidence="10">
    <location>
        <begin position="9"/>
        <end position="165"/>
    </location>
</feature>
<evidence type="ECO:0000256" key="5">
    <source>
        <dbReference type="ARBA" id="ARBA00023136"/>
    </source>
</evidence>
<evidence type="ECO:0000256" key="9">
    <source>
        <dbReference type="ARBA" id="ARBA00040345"/>
    </source>
</evidence>
<evidence type="ECO:0000256" key="6">
    <source>
        <dbReference type="ARBA" id="ARBA00037281"/>
    </source>
</evidence>
<accession>A0ABT2M8P1</accession>
<dbReference type="PANTHER" id="PTHR43646">
    <property type="entry name" value="GLYCOSYLTRANSFERASE"/>
    <property type="match status" value="1"/>
</dbReference>
<dbReference type="Gene3D" id="3.90.550.10">
    <property type="entry name" value="Spore Coat Polysaccharide Biosynthesis Protein SpsA, Chain A"/>
    <property type="match status" value="1"/>
</dbReference>
<evidence type="ECO:0000256" key="8">
    <source>
        <dbReference type="ARBA" id="ARBA00038120"/>
    </source>
</evidence>
<dbReference type="Pfam" id="PF00535">
    <property type="entry name" value="Glycos_transf_2"/>
    <property type="match status" value="1"/>
</dbReference>
<evidence type="ECO:0000256" key="2">
    <source>
        <dbReference type="ARBA" id="ARBA00022475"/>
    </source>
</evidence>
<evidence type="ECO:0000256" key="4">
    <source>
        <dbReference type="ARBA" id="ARBA00022679"/>
    </source>
</evidence>
<dbReference type="PANTHER" id="PTHR43646:SF2">
    <property type="entry name" value="GLYCOSYLTRANSFERASE 2-LIKE DOMAIN-CONTAINING PROTEIN"/>
    <property type="match status" value="1"/>
</dbReference>
<comment type="caution">
    <text evidence="11">The sequence shown here is derived from an EMBL/GenBank/DDBJ whole genome shotgun (WGS) entry which is preliminary data.</text>
</comment>
<dbReference type="GO" id="GO:0016757">
    <property type="term" value="F:glycosyltransferase activity"/>
    <property type="evidence" value="ECO:0007669"/>
    <property type="project" value="UniProtKB-KW"/>
</dbReference>
<dbReference type="Proteomes" id="UP001206639">
    <property type="component" value="Unassembled WGS sequence"/>
</dbReference>
<comment type="pathway">
    <text evidence="7">Carotenoid biosynthesis; staphyloxanthin biosynthesis; staphyloxanthin from farnesyl diphosphate: step 4/5.</text>
</comment>
<reference evidence="12" key="1">
    <citation type="submission" date="2023-07" db="EMBL/GenBank/DDBJ databases">
        <authorList>
            <person name="Deng Y."/>
            <person name="Zhang Y.-Q."/>
        </authorList>
    </citation>
    <scope>NUCLEOTIDE SEQUENCE [LARGE SCALE GENOMIC DNA]</scope>
    <source>
        <strain evidence="12">CPCC 205710</strain>
    </source>
</reference>